<dbReference type="EMBL" id="BK015265">
    <property type="protein sequence ID" value="DAD98661.1"/>
    <property type="molecule type" value="Genomic_DNA"/>
</dbReference>
<evidence type="ECO:0000313" key="1">
    <source>
        <dbReference type="EMBL" id="DAD98661.1"/>
    </source>
</evidence>
<organism evidence="1">
    <name type="scientific">Podoviridae sp. ctHPE11</name>
    <dbReference type="NCBI Taxonomy" id="2825235"/>
    <lineage>
        <taxon>Viruses</taxon>
        <taxon>Duplodnaviria</taxon>
        <taxon>Heunggongvirae</taxon>
        <taxon>Uroviricota</taxon>
        <taxon>Caudoviricetes</taxon>
    </lineage>
</organism>
<protein>
    <submittedName>
        <fullName evidence="1">Uncharacterized protein</fullName>
    </submittedName>
</protein>
<reference evidence="1" key="1">
    <citation type="journal article" date="2021" name="Proc. Natl. Acad. Sci. U.S.A.">
        <title>A Catalog of Tens of Thousands of Viruses from Human Metagenomes Reveals Hidden Associations with Chronic Diseases.</title>
        <authorList>
            <person name="Tisza M.J."/>
            <person name="Buck C.B."/>
        </authorList>
    </citation>
    <scope>NUCLEOTIDE SEQUENCE</scope>
    <source>
        <strain evidence="1">CtHPE11</strain>
    </source>
</reference>
<proteinExistence type="predicted"/>
<accession>A0A8S5NV44</accession>
<sequence>MISQVNPVFALRQYHEATQASKWGNNTSSH</sequence>
<name>A0A8S5NV44_9CAUD</name>